<protein>
    <submittedName>
        <fullName evidence="1">Uncharacterized protein</fullName>
    </submittedName>
</protein>
<organism evidence="1 2">
    <name type="scientific">Pleurodeles waltl</name>
    <name type="common">Iberian ribbed newt</name>
    <dbReference type="NCBI Taxonomy" id="8319"/>
    <lineage>
        <taxon>Eukaryota</taxon>
        <taxon>Metazoa</taxon>
        <taxon>Chordata</taxon>
        <taxon>Craniata</taxon>
        <taxon>Vertebrata</taxon>
        <taxon>Euteleostomi</taxon>
        <taxon>Amphibia</taxon>
        <taxon>Batrachia</taxon>
        <taxon>Caudata</taxon>
        <taxon>Salamandroidea</taxon>
        <taxon>Salamandridae</taxon>
        <taxon>Pleurodelinae</taxon>
        <taxon>Pleurodeles</taxon>
    </lineage>
</organism>
<reference evidence="1" key="1">
    <citation type="journal article" date="2022" name="bioRxiv">
        <title>Sequencing and chromosome-scale assembly of the giantPleurodeles waltlgenome.</title>
        <authorList>
            <person name="Brown T."/>
            <person name="Elewa A."/>
            <person name="Iarovenko S."/>
            <person name="Subramanian E."/>
            <person name="Araus A.J."/>
            <person name="Petzold A."/>
            <person name="Susuki M."/>
            <person name="Suzuki K.-i.T."/>
            <person name="Hayashi T."/>
            <person name="Toyoda A."/>
            <person name="Oliveira C."/>
            <person name="Osipova E."/>
            <person name="Leigh N.D."/>
            <person name="Simon A."/>
            <person name="Yun M.H."/>
        </authorList>
    </citation>
    <scope>NUCLEOTIDE SEQUENCE</scope>
    <source>
        <strain evidence="1">20211129_DDA</strain>
        <tissue evidence="1">Liver</tissue>
    </source>
</reference>
<evidence type="ECO:0000313" key="1">
    <source>
        <dbReference type="EMBL" id="KAJ1140583.1"/>
    </source>
</evidence>
<comment type="caution">
    <text evidence="1">The sequence shown here is derived from an EMBL/GenBank/DDBJ whole genome shotgun (WGS) entry which is preliminary data.</text>
</comment>
<gene>
    <name evidence="1" type="ORF">NDU88_006932</name>
</gene>
<dbReference type="AlphaFoldDB" id="A0AAV7QQ13"/>
<accession>A0AAV7QQ13</accession>
<evidence type="ECO:0000313" key="2">
    <source>
        <dbReference type="Proteomes" id="UP001066276"/>
    </source>
</evidence>
<dbReference type="EMBL" id="JANPWB010000010">
    <property type="protein sequence ID" value="KAJ1140583.1"/>
    <property type="molecule type" value="Genomic_DNA"/>
</dbReference>
<dbReference type="Proteomes" id="UP001066276">
    <property type="component" value="Chromosome 6"/>
</dbReference>
<proteinExistence type="predicted"/>
<keyword evidence="2" id="KW-1185">Reference proteome</keyword>
<name>A0AAV7QQ13_PLEWA</name>
<sequence>MFLWRLPSGALRDADFREEVREAIVLFFDENRGSVMTAGTLWEAFKVVIRGVCLSKQHGMLKTLCQVLMELEGRIAELVENWSGEVLGELRSVVSLYEEASLREICFLGRTAWARRCGARDQRVVGTSGVMQVFTQYFKQLYVDPVVLDAAAAHAYFSEIALVWFGDAH</sequence>